<gene>
    <name evidence="5" type="ORF">BU072_04115</name>
</gene>
<evidence type="ECO:0000313" key="5">
    <source>
        <dbReference type="EMBL" id="PTI30345.1"/>
    </source>
</evidence>
<keyword evidence="2 5" id="KW-0378">Hydrolase</keyword>
<dbReference type="InterPro" id="IPR010016">
    <property type="entry name" value="PxpB"/>
</dbReference>
<keyword evidence="1" id="KW-0547">Nucleotide-binding</keyword>
<dbReference type="AlphaFoldDB" id="A0A2T4PVE8"/>
<reference evidence="5 6" key="1">
    <citation type="journal article" date="2016" name="Front. Microbiol.">
        <title>Comprehensive Phylogenetic Analysis of Bovine Non-aureus Staphylococci Species Based on Whole-Genome Sequencing.</title>
        <authorList>
            <person name="Naushad S."/>
            <person name="Barkema H.W."/>
            <person name="Luby C."/>
            <person name="Condas L.A."/>
            <person name="Nobrega D.B."/>
            <person name="Carson D.A."/>
            <person name="De Buck J."/>
        </authorList>
    </citation>
    <scope>NUCLEOTIDE SEQUENCE [LARGE SCALE GENOMIC DNA]</scope>
    <source>
        <strain evidence="5 6">SNUC 2204</strain>
    </source>
</reference>
<proteinExistence type="predicted"/>
<organism evidence="5 6">
    <name type="scientific">Mammaliicoccus vitulinus</name>
    <dbReference type="NCBI Taxonomy" id="71237"/>
    <lineage>
        <taxon>Bacteria</taxon>
        <taxon>Bacillati</taxon>
        <taxon>Bacillota</taxon>
        <taxon>Bacilli</taxon>
        <taxon>Bacillales</taxon>
        <taxon>Staphylococcaceae</taxon>
        <taxon>Mammaliicoccus</taxon>
    </lineage>
</organism>
<dbReference type="PANTHER" id="PTHR34698:SF2">
    <property type="entry name" value="5-OXOPROLINASE SUBUNIT B"/>
    <property type="match status" value="1"/>
</dbReference>
<dbReference type="NCBIfam" id="TIGR00370">
    <property type="entry name" value="5-oxoprolinase subunit PxpB"/>
    <property type="match status" value="1"/>
</dbReference>
<dbReference type="InterPro" id="IPR003833">
    <property type="entry name" value="CT_C_D"/>
</dbReference>
<dbReference type="Pfam" id="PF02682">
    <property type="entry name" value="CT_C_D"/>
    <property type="match status" value="1"/>
</dbReference>
<evidence type="ECO:0000256" key="2">
    <source>
        <dbReference type="ARBA" id="ARBA00022801"/>
    </source>
</evidence>
<dbReference type="SUPFAM" id="SSF50891">
    <property type="entry name" value="Cyclophilin-like"/>
    <property type="match status" value="1"/>
</dbReference>
<dbReference type="Proteomes" id="UP000241209">
    <property type="component" value="Unassembled WGS sequence"/>
</dbReference>
<accession>A0A2T4PVE8</accession>
<evidence type="ECO:0000259" key="4">
    <source>
        <dbReference type="SMART" id="SM00796"/>
    </source>
</evidence>
<dbReference type="EMBL" id="PZFK01000006">
    <property type="protein sequence ID" value="PTI30345.1"/>
    <property type="molecule type" value="Genomic_DNA"/>
</dbReference>
<dbReference type="Gene3D" id="2.40.100.10">
    <property type="entry name" value="Cyclophilin-like"/>
    <property type="match status" value="1"/>
</dbReference>
<dbReference type="GO" id="GO:0016787">
    <property type="term" value="F:hydrolase activity"/>
    <property type="evidence" value="ECO:0007669"/>
    <property type="project" value="UniProtKB-KW"/>
</dbReference>
<evidence type="ECO:0000256" key="1">
    <source>
        <dbReference type="ARBA" id="ARBA00022741"/>
    </source>
</evidence>
<dbReference type="RefSeq" id="WP_016910831.1">
    <property type="nucleotide sequence ID" value="NZ_CANQVP010000001.1"/>
</dbReference>
<dbReference type="SUPFAM" id="SSF160467">
    <property type="entry name" value="PH0987 N-terminal domain-like"/>
    <property type="match status" value="1"/>
</dbReference>
<evidence type="ECO:0000313" key="6">
    <source>
        <dbReference type="Proteomes" id="UP000241209"/>
    </source>
</evidence>
<dbReference type="STRING" id="1167632.GCA_000286335_00101"/>
<name>A0A2T4PVE8_9STAP</name>
<dbReference type="InterPro" id="IPR029000">
    <property type="entry name" value="Cyclophilin-like_dom_sf"/>
</dbReference>
<dbReference type="OrthoDB" id="9778567at2"/>
<keyword evidence="3" id="KW-0067">ATP-binding</keyword>
<comment type="caution">
    <text evidence="5">The sequence shown here is derived from an EMBL/GenBank/DDBJ whole genome shotgun (WGS) entry which is preliminary data.</text>
</comment>
<sequence>MNIRQISETHFMIYEQNEINPEVRDKISNIVSHIESYKHPAILSVTSSYRSIMVAFDATTYTYETLIKELNLQNINFESDSGKKSKKVITLPVVYGEQYGPDLNIVAEHSQLTKEEVIKLHSDENYLIYAIGFLPGFPFLGGLNKQLYTPRKETPRSKIKSGSVGIANNQTGLYPKESPGGWQIIGRTPIDVFNLERNPMILYEAGDYISFKAIEEQEFQEIEREIESGKFDYSRLVGELN</sequence>
<dbReference type="SMART" id="SM00796">
    <property type="entry name" value="AHS1"/>
    <property type="match status" value="1"/>
</dbReference>
<feature type="domain" description="Carboxyltransferase" evidence="4">
    <location>
        <begin position="1"/>
        <end position="203"/>
    </location>
</feature>
<evidence type="ECO:0000256" key="3">
    <source>
        <dbReference type="ARBA" id="ARBA00022840"/>
    </source>
</evidence>
<dbReference type="PANTHER" id="PTHR34698">
    <property type="entry name" value="5-OXOPROLINASE SUBUNIT B"/>
    <property type="match status" value="1"/>
</dbReference>
<dbReference type="GO" id="GO:0005524">
    <property type="term" value="F:ATP binding"/>
    <property type="evidence" value="ECO:0007669"/>
    <property type="project" value="UniProtKB-KW"/>
</dbReference>
<dbReference type="Gene3D" id="3.30.1360.40">
    <property type="match status" value="1"/>
</dbReference>
<protein>
    <submittedName>
        <fullName evidence="5">Allophanate hydrolase subunit 1</fullName>
    </submittedName>
</protein>